<comment type="similarity">
    <text evidence="1 5">Belongs to the peptidase S41A family.</text>
</comment>
<dbReference type="EMBL" id="JADKGY010000022">
    <property type="protein sequence ID" value="MBK9983633.1"/>
    <property type="molecule type" value="Genomic_DNA"/>
</dbReference>
<evidence type="ECO:0000259" key="7">
    <source>
        <dbReference type="PROSITE" id="PS50106"/>
    </source>
</evidence>
<dbReference type="Gene3D" id="3.30.750.44">
    <property type="match status" value="1"/>
</dbReference>
<feature type="chain" id="PRO_5039105564" evidence="6">
    <location>
        <begin position="21"/>
        <end position="547"/>
    </location>
</feature>
<keyword evidence="2 5" id="KW-0645">Protease</keyword>
<organism evidence="8 9">
    <name type="scientific">Candidatus Opimibacter skivensis</name>
    <dbReference type="NCBI Taxonomy" id="2982028"/>
    <lineage>
        <taxon>Bacteria</taxon>
        <taxon>Pseudomonadati</taxon>
        <taxon>Bacteroidota</taxon>
        <taxon>Saprospiria</taxon>
        <taxon>Saprospirales</taxon>
        <taxon>Saprospiraceae</taxon>
        <taxon>Candidatus Opimibacter</taxon>
    </lineage>
</organism>
<dbReference type="InterPro" id="IPR001478">
    <property type="entry name" value="PDZ"/>
</dbReference>
<dbReference type="SUPFAM" id="SSF52096">
    <property type="entry name" value="ClpP/crotonase"/>
    <property type="match status" value="1"/>
</dbReference>
<dbReference type="GO" id="GO:0030288">
    <property type="term" value="C:outer membrane-bounded periplasmic space"/>
    <property type="evidence" value="ECO:0007669"/>
    <property type="project" value="TreeGrafter"/>
</dbReference>
<proteinExistence type="inferred from homology"/>
<evidence type="ECO:0000256" key="1">
    <source>
        <dbReference type="ARBA" id="ARBA00009179"/>
    </source>
</evidence>
<evidence type="ECO:0000313" key="8">
    <source>
        <dbReference type="EMBL" id="MBK9983633.1"/>
    </source>
</evidence>
<dbReference type="InterPro" id="IPR004447">
    <property type="entry name" value="Peptidase_S41A"/>
</dbReference>
<dbReference type="InterPro" id="IPR029045">
    <property type="entry name" value="ClpP/crotonase-like_dom_sf"/>
</dbReference>
<evidence type="ECO:0000313" key="9">
    <source>
        <dbReference type="Proteomes" id="UP000808337"/>
    </source>
</evidence>
<dbReference type="SMART" id="SM00228">
    <property type="entry name" value="PDZ"/>
    <property type="match status" value="1"/>
</dbReference>
<protein>
    <submittedName>
        <fullName evidence="8">S41 family peptidase</fullName>
    </submittedName>
</protein>
<gene>
    <name evidence="8" type="ORF">IPP15_14840</name>
</gene>
<dbReference type="InterPro" id="IPR005151">
    <property type="entry name" value="Tail-specific_protease"/>
</dbReference>
<keyword evidence="4 5" id="KW-0720">Serine protease</keyword>
<keyword evidence="3 5" id="KW-0378">Hydrolase</keyword>
<evidence type="ECO:0000256" key="2">
    <source>
        <dbReference type="ARBA" id="ARBA00022670"/>
    </source>
</evidence>
<dbReference type="PANTHER" id="PTHR32060">
    <property type="entry name" value="TAIL-SPECIFIC PROTEASE"/>
    <property type="match status" value="1"/>
</dbReference>
<dbReference type="GO" id="GO:0004175">
    <property type="term" value="F:endopeptidase activity"/>
    <property type="evidence" value="ECO:0007669"/>
    <property type="project" value="TreeGrafter"/>
</dbReference>
<dbReference type="AlphaFoldDB" id="A0A9D7SX65"/>
<evidence type="ECO:0000256" key="5">
    <source>
        <dbReference type="RuleBase" id="RU004404"/>
    </source>
</evidence>
<dbReference type="Pfam" id="PF03572">
    <property type="entry name" value="Peptidase_S41"/>
    <property type="match status" value="1"/>
</dbReference>
<dbReference type="CDD" id="cd06782">
    <property type="entry name" value="cpPDZ_CPP-like"/>
    <property type="match status" value="1"/>
</dbReference>
<accession>A0A9D7SX65</accession>
<dbReference type="InterPro" id="IPR041489">
    <property type="entry name" value="PDZ_6"/>
</dbReference>
<feature type="signal peptide" evidence="6">
    <location>
        <begin position="1"/>
        <end position="20"/>
    </location>
</feature>
<dbReference type="Pfam" id="PF17820">
    <property type="entry name" value="PDZ_6"/>
    <property type="match status" value="1"/>
</dbReference>
<dbReference type="GO" id="GO:0006508">
    <property type="term" value="P:proteolysis"/>
    <property type="evidence" value="ECO:0007669"/>
    <property type="project" value="UniProtKB-KW"/>
</dbReference>
<dbReference type="Gene3D" id="3.90.226.10">
    <property type="entry name" value="2-enoyl-CoA Hydratase, Chain A, domain 1"/>
    <property type="match status" value="1"/>
</dbReference>
<dbReference type="Proteomes" id="UP000808337">
    <property type="component" value="Unassembled WGS sequence"/>
</dbReference>
<evidence type="ECO:0000256" key="4">
    <source>
        <dbReference type="ARBA" id="ARBA00022825"/>
    </source>
</evidence>
<dbReference type="SUPFAM" id="SSF50156">
    <property type="entry name" value="PDZ domain-like"/>
    <property type="match status" value="1"/>
</dbReference>
<dbReference type="InterPro" id="IPR036034">
    <property type="entry name" value="PDZ_sf"/>
</dbReference>
<feature type="domain" description="PDZ" evidence="7">
    <location>
        <begin position="90"/>
        <end position="151"/>
    </location>
</feature>
<sequence>MNKKVFYALAVLVAFGLGVAATTVQQNGRYFDITKNLEIFSNLYKELNTNYVDEIDPNAIMKVGIDAMLATLDPFTNYFSESQIEGYRFKNEEGEASSGLRVKKIDTDLVITGIIEQSPAHTAGLKVGDKIKSINGESTEKRTAEDVMDIISGIPGSEMTLDIQRPGKPEEINVKITRGGQDGKNVPYSGMVDDKIGYISLTTFSRDAGRNVANALRDLKTASPDLKGVILDLRGNGGGLLREAINVCNVFIPANETVVTTRSKVVEADQEFKTRNEVVDQTIPLVILIDQFSASASEIVSGVMQDLDRGVLIGQLSYGKGLVQNTFDIGYNAKIKLTTSKYYIPSGRCIQSVVYKNGERVHIPDDQRAKFKTRAGRTVLDGGGVQPDVPMTAEQKPLIVQKLQDQDVIFNYVTQYCIGRDSIGPLETFRYTDFNGFTQYISKNDFTFETKTDDLIKNLKDVSKEEAYSSDVTNQVDKLKSVVEQEKSSQIKSHDKAILQAIEREILSRYYFETGVVRHQLKNDPELTEAIAVLKAPDRYNSILKGS</sequence>
<evidence type="ECO:0000256" key="6">
    <source>
        <dbReference type="SAM" id="SignalP"/>
    </source>
</evidence>
<dbReference type="SMART" id="SM00245">
    <property type="entry name" value="TSPc"/>
    <property type="match status" value="1"/>
</dbReference>
<comment type="caution">
    <text evidence="8">The sequence shown here is derived from an EMBL/GenBank/DDBJ whole genome shotgun (WGS) entry which is preliminary data.</text>
</comment>
<dbReference type="CDD" id="cd07560">
    <property type="entry name" value="Peptidase_S41_CPP"/>
    <property type="match status" value="1"/>
</dbReference>
<dbReference type="NCBIfam" id="TIGR00225">
    <property type="entry name" value="prc"/>
    <property type="match status" value="1"/>
</dbReference>
<dbReference type="PROSITE" id="PS50106">
    <property type="entry name" value="PDZ"/>
    <property type="match status" value="1"/>
</dbReference>
<evidence type="ECO:0000256" key="3">
    <source>
        <dbReference type="ARBA" id="ARBA00022801"/>
    </source>
</evidence>
<reference evidence="8 9" key="1">
    <citation type="submission" date="2020-10" db="EMBL/GenBank/DDBJ databases">
        <title>Connecting structure to function with the recovery of over 1000 high-quality activated sludge metagenome-assembled genomes encoding full-length rRNA genes using long-read sequencing.</title>
        <authorList>
            <person name="Singleton C.M."/>
            <person name="Petriglieri F."/>
            <person name="Kristensen J.M."/>
            <person name="Kirkegaard R.H."/>
            <person name="Michaelsen T.Y."/>
            <person name="Andersen M.H."/>
            <person name="Karst S.M."/>
            <person name="Dueholm M.S."/>
            <person name="Nielsen P.H."/>
            <person name="Albertsen M."/>
        </authorList>
    </citation>
    <scope>NUCLEOTIDE SEQUENCE [LARGE SCALE GENOMIC DNA]</scope>
    <source>
        <strain evidence="8">Ribe_18-Q3-R11-54_MAXAC.273</strain>
    </source>
</reference>
<dbReference type="Gene3D" id="2.30.42.10">
    <property type="match status" value="1"/>
</dbReference>
<keyword evidence="6" id="KW-0732">Signal</keyword>
<name>A0A9D7SX65_9BACT</name>
<dbReference type="PANTHER" id="PTHR32060:SF30">
    <property type="entry name" value="CARBOXY-TERMINAL PROCESSING PROTEASE CTPA"/>
    <property type="match status" value="1"/>
</dbReference>
<dbReference type="GO" id="GO:0008236">
    <property type="term" value="F:serine-type peptidase activity"/>
    <property type="evidence" value="ECO:0007669"/>
    <property type="project" value="UniProtKB-KW"/>
</dbReference>
<dbReference type="GO" id="GO:0007165">
    <property type="term" value="P:signal transduction"/>
    <property type="evidence" value="ECO:0007669"/>
    <property type="project" value="TreeGrafter"/>
</dbReference>